<gene>
    <name evidence="6" type="ORF">NP233_g2736</name>
</gene>
<dbReference type="CDD" id="cd09317">
    <property type="entry name" value="TDT_Mae1_like"/>
    <property type="match status" value="1"/>
</dbReference>
<evidence type="ECO:0008006" key="8">
    <source>
        <dbReference type="Google" id="ProtNLM"/>
    </source>
</evidence>
<feature type="transmembrane region" description="Helical" evidence="5">
    <location>
        <begin position="129"/>
        <end position="154"/>
    </location>
</feature>
<sequence length="335" mass="37879">MVLFLLNTTTLLLQAILYPRQAYRLLTDPVKGIFVPLIVLSFATIVIGTINYAVPRHIGPSAIYALFWVYVTFAVLTCIPMLMIWFNKPHDLSHFTPAFAFLIFPMMLVGVVAFNVLRVVPLEENRALGVLLVGYFFQGLGFFMTFFYLCIYIIRIMMTGFLEGHQANGAFVACGPPGFTALALVRLGRLSIKIFDQHNLISPMAGEIWYACSVMAALLLFGLAIFFFIFGALPWWFKIHKNMKEILGCWALTFPNVGWIALLREFGDIFRIPGFHILHVIMAVVMCITWAVLFVLTVVAFAKGYIFKSMSEDVIKDSTLFRHSLEEEKKSPTSV</sequence>
<dbReference type="InterPro" id="IPR030185">
    <property type="entry name" value="Mae1"/>
</dbReference>
<keyword evidence="4 5" id="KW-0472">Membrane</keyword>
<name>A0AAD5VXU9_9AGAR</name>
<evidence type="ECO:0000256" key="4">
    <source>
        <dbReference type="ARBA" id="ARBA00023136"/>
    </source>
</evidence>
<evidence type="ECO:0000256" key="1">
    <source>
        <dbReference type="ARBA" id="ARBA00004141"/>
    </source>
</evidence>
<organism evidence="6 7">
    <name type="scientific">Leucocoprinus birnbaumii</name>
    <dbReference type="NCBI Taxonomy" id="56174"/>
    <lineage>
        <taxon>Eukaryota</taxon>
        <taxon>Fungi</taxon>
        <taxon>Dikarya</taxon>
        <taxon>Basidiomycota</taxon>
        <taxon>Agaricomycotina</taxon>
        <taxon>Agaricomycetes</taxon>
        <taxon>Agaricomycetidae</taxon>
        <taxon>Agaricales</taxon>
        <taxon>Agaricineae</taxon>
        <taxon>Agaricaceae</taxon>
        <taxon>Leucocoprinus</taxon>
    </lineage>
</organism>
<proteinExistence type="predicted"/>
<reference evidence="6" key="1">
    <citation type="submission" date="2022-07" db="EMBL/GenBank/DDBJ databases">
        <title>Genome Sequence of Leucocoprinus birnbaumii.</title>
        <authorList>
            <person name="Buettner E."/>
        </authorList>
    </citation>
    <scope>NUCLEOTIDE SEQUENCE</scope>
    <source>
        <strain evidence="6">VT141</strain>
    </source>
</reference>
<dbReference type="Proteomes" id="UP001213000">
    <property type="component" value="Unassembled WGS sequence"/>
</dbReference>
<feature type="transmembrane region" description="Helical" evidence="5">
    <location>
        <begin position="245"/>
        <end position="263"/>
    </location>
</feature>
<evidence type="ECO:0000256" key="2">
    <source>
        <dbReference type="ARBA" id="ARBA00022692"/>
    </source>
</evidence>
<accession>A0AAD5VXU9</accession>
<dbReference type="Pfam" id="PF03595">
    <property type="entry name" value="SLAC1"/>
    <property type="match status" value="1"/>
</dbReference>
<evidence type="ECO:0000256" key="3">
    <source>
        <dbReference type="ARBA" id="ARBA00022989"/>
    </source>
</evidence>
<dbReference type="PANTHER" id="PTHR31162">
    <property type="entry name" value="MALIC ACID TRANSPORT PROTEIN-RELATED"/>
    <property type="match status" value="1"/>
</dbReference>
<comment type="caution">
    <text evidence="6">The sequence shown here is derived from an EMBL/GenBank/DDBJ whole genome shotgun (WGS) entry which is preliminary data.</text>
</comment>
<evidence type="ECO:0000256" key="5">
    <source>
        <dbReference type="SAM" id="Phobius"/>
    </source>
</evidence>
<dbReference type="InterPro" id="IPR038665">
    <property type="entry name" value="Voltage-dep_anion_channel_sf"/>
</dbReference>
<dbReference type="Gene3D" id="1.50.10.150">
    <property type="entry name" value="Voltage-dependent anion channel"/>
    <property type="match status" value="1"/>
</dbReference>
<keyword evidence="7" id="KW-1185">Reference proteome</keyword>
<feature type="transmembrane region" description="Helical" evidence="5">
    <location>
        <begin position="33"/>
        <end position="54"/>
    </location>
</feature>
<feature type="transmembrane region" description="Helical" evidence="5">
    <location>
        <begin position="98"/>
        <end position="117"/>
    </location>
</feature>
<keyword evidence="2 5" id="KW-0812">Transmembrane</keyword>
<dbReference type="PANTHER" id="PTHR31162:SF0">
    <property type="entry name" value="MALIC ACID TRANSPORT PROTEIN"/>
    <property type="match status" value="1"/>
</dbReference>
<dbReference type="AlphaFoldDB" id="A0AAD5VXU9"/>
<protein>
    <recommendedName>
        <fullName evidence="8">Malic acid transport protein</fullName>
    </recommendedName>
</protein>
<dbReference type="EMBL" id="JANIEX010000121">
    <property type="protein sequence ID" value="KAJ3572952.1"/>
    <property type="molecule type" value="Genomic_DNA"/>
</dbReference>
<feature type="transmembrane region" description="Helical" evidence="5">
    <location>
        <begin position="275"/>
        <end position="302"/>
    </location>
</feature>
<evidence type="ECO:0000313" key="7">
    <source>
        <dbReference type="Proteomes" id="UP001213000"/>
    </source>
</evidence>
<keyword evidence="3 5" id="KW-1133">Transmembrane helix</keyword>
<feature type="transmembrane region" description="Helical" evidence="5">
    <location>
        <begin position="208"/>
        <end position="233"/>
    </location>
</feature>
<comment type="subcellular location">
    <subcellularLocation>
        <location evidence="1">Membrane</location>
        <topology evidence="1">Multi-pass membrane protein</topology>
    </subcellularLocation>
</comment>
<dbReference type="GO" id="GO:0016020">
    <property type="term" value="C:membrane"/>
    <property type="evidence" value="ECO:0007669"/>
    <property type="project" value="UniProtKB-SubCell"/>
</dbReference>
<dbReference type="InterPro" id="IPR004695">
    <property type="entry name" value="SLAC1/Mae1/Ssu1/TehA"/>
</dbReference>
<feature type="transmembrane region" description="Helical" evidence="5">
    <location>
        <begin position="66"/>
        <end position="86"/>
    </location>
</feature>
<evidence type="ECO:0000313" key="6">
    <source>
        <dbReference type="EMBL" id="KAJ3572952.1"/>
    </source>
</evidence>
<dbReference type="GO" id="GO:0015140">
    <property type="term" value="F:malate transmembrane transporter activity"/>
    <property type="evidence" value="ECO:0007669"/>
    <property type="project" value="InterPro"/>
</dbReference>